<feature type="region of interest" description="Disordered" evidence="2">
    <location>
        <begin position="301"/>
        <end position="390"/>
    </location>
</feature>
<feature type="compositionally biased region" description="Polar residues" evidence="2">
    <location>
        <begin position="191"/>
        <end position="201"/>
    </location>
</feature>
<feature type="region of interest" description="Disordered" evidence="2">
    <location>
        <begin position="83"/>
        <end position="110"/>
    </location>
</feature>
<proteinExistence type="predicted"/>
<evidence type="ECO:0000256" key="1">
    <source>
        <dbReference type="SAM" id="Coils"/>
    </source>
</evidence>
<dbReference type="OrthoDB" id="3270863at2759"/>
<evidence type="ECO:0000313" key="3">
    <source>
        <dbReference type="EMBL" id="PCH35596.1"/>
    </source>
</evidence>
<sequence length="390" mass="42203">MPRGQLQALAKREKIRAISSSYEIIKELLDAYPGGVPSLQLDNGRTATKRGRPKKLTSAIVKQEVVSPIGGISAMIARTDRRNATVQASDTDLPRRARTRRQAAADELSVRTPRRTRARVRMLEPASTIIVQDAQYSSASMAEPRRGVRIGPGAPFRPPVVDPELVRPWTPRPPSTDSAASAAGSSRFKLVNNSPLSSSFHATPPGLSRTAKGKGKARADDSLPKPPPREPIWGATVKGVRVILRELRDMVDDTSWDTVDGFEKLIKTGERDIDGLREELARQQRKRMVIEREVLSQFKTNPALFAQDPPSLPVDKSEEPSVQAGLSAQGGSDTAAPAQASSNAQAGPSVLAGPSTPPRKRKAPDSNVKLESRPPKVQRTKSSTPQQPSA</sequence>
<feature type="coiled-coil region" evidence="1">
    <location>
        <begin position="259"/>
        <end position="293"/>
    </location>
</feature>
<dbReference type="Proteomes" id="UP000218811">
    <property type="component" value="Unassembled WGS sequence"/>
</dbReference>
<dbReference type="AlphaFoldDB" id="A0A2H3J094"/>
<organism evidence="3 4">
    <name type="scientific">Wolfiporia cocos (strain MD-104)</name>
    <name type="common">Brown rot fungus</name>
    <dbReference type="NCBI Taxonomy" id="742152"/>
    <lineage>
        <taxon>Eukaryota</taxon>
        <taxon>Fungi</taxon>
        <taxon>Dikarya</taxon>
        <taxon>Basidiomycota</taxon>
        <taxon>Agaricomycotina</taxon>
        <taxon>Agaricomycetes</taxon>
        <taxon>Polyporales</taxon>
        <taxon>Phaeolaceae</taxon>
        <taxon>Wolfiporia</taxon>
    </lineage>
</organism>
<feature type="compositionally biased region" description="Polar residues" evidence="2">
    <location>
        <begin position="380"/>
        <end position="390"/>
    </location>
</feature>
<keyword evidence="4" id="KW-1185">Reference proteome</keyword>
<feature type="compositionally biased region" description="Low complexity" evidence="2">
    <location>
        <begin position="335"/>
        <end position="349"/>
    </location>
</feature>
<protein>
    <submittedName>
        <fullName evidence="3">Uncharacterized protein</fullName>
    </submittedName>
</protein>
<gene>
    <name evidence="3" type="ORF">WOLCODRAFT_166355</name>
</gene>
<name>A0A2H3J094_WOLCO</name>
<evidence type="ECO:0000313" key="4">
    <source>
        <dbReference type="Proteomes" id="UP000218811"/>
    </source>
</evidence>
<feature type="region of interest" description="Disordered" evidence="2">
    <location>
        <begin position="150"/>
        <end position="232"/>
    </location>
</feature>
<dbReference type="EMBL" id="KB467854">
    <property type="protein sequence ID" value="PCH35596.1"/>
    <property type="molecule type" value="Genomic_DNA"/>
</dbReference>
<evidence type="ECO:0000256" key="2">
    <source>
        <dbReference type="SAM" id="MobiDB-lite"/>
    </source>
</evidence>
<accession>A0A2H3J094</accession>
<reference evidence="3 4" key="1">
    <citation type="journal article" date="2012" name="Science">
        <title>The Paleozoic origin of enzymatic lignin decomposition reconstructed from 31 fungal genomes.</title>
        <authorList>
            <person name="Floudas D."/>
            <person name="Binder M."/>
            <person name="Riley R."/>
            <person name="Barry K."/>
            <person name="Blanchette R.A."/>
            <person name="Henrissat B."/>
            <person name="Martinez A.T."/>
            <person name="Otillar R."/>
            <person name="Spatafora J.W."/>
            <person name="Yadav J.S."/>
            <person name="Aerts A."/>
            <person name="Benoit I."/>
            <person name="Boyd A."/>
            <person name="Carlson A."/>
            <person name="Copeland A."/>
            <person name="Coutinho P.M."/>
            <person name="de Vries R.P."/>
            <person name="Ferreira P."/>
            <person name="Findley K."/>
            <person name="Foster B."/>
            <person name="Gaskell J."/>
            <person name="Glotzer D."/>
            <person name="Gorecki P."/>
            <person name="Heitman J."/>
            <person name="Hesse C."/>
            <person name="Hori C."/>
            <person name="Igarashi K."/>
            <person name="Jurgens J.A."/>
            <person name="Kallen N."/>
            <person name="Kersten P."/>
            <person name="Kohler A."/>
            <person name="Kuees U."/>
            <person name="Kumar T.K.A."/>
            <person name="Kuo A."/>
            <person name="LaButti K."/>
            <person name="Larrondo L.F."/>
            <person name="Lindquist E."/>
            <person name="Ling A."/>
            <person name="Lombard V."/>
            <person name="Lucas S."/>
            <person name="Lundell T."/>
            <person name="Martin R."/>
            <person name="McLaughlin D.J."/>
            <person name="Morgenstern I."/>
            <person name="Morin E."/>
            <person name="Murat C."/>
            <person name="Nagy L.G."/>
            <person name="Nolan M."/>
            <person name="Ohm R.A."/>
            <person name="Patyshakuliyeva A."/>
            <person name="Rokas A."/>
            <person name="Ruiz-Duenas F.J."/>
            <person name="Sabat G."/>
            <person name="Salamov A."/>
            <person name="Samejima M."/>
            <person name="Schmutz J."/>
            <person name="Slot J.C."/>
            <person name="St John F."/>
            <person name="Stenlid J."/>
            <person name="Sun H."/>
            <person name="Sun S."/>
            <person name="Syed K."/>
            <person name="Tsang A."/>
            <person name="Wiebenga A."/>
            <person name="Young D."/>
            <person name="Pisabarro A."/>
            <person name="Eastwood D.C."/>
            <person name="Martin F."/>
            <person name="Cullen D."/>
            <person name="Grigoriev I.V."/>
            <person name="Hibbett D.S."/>
        </authorList>
    </citation>
    <scope>NUCLEOTIDE SEQUENCE [LARGE SCALE GENOMIC DNA]</scope>
    <source>
        <strain evidence="3 4">MD-104</strain>
    </source>
</reference>
<keyword evidence="1" id="KW-0175">Coiled coil</keyword>